<dbReference type="PANTHER" id="PTHR33371:SF15">
    <property type="entry name" value="LIPOPROTEIN LPRN"/>
    <property type="match status" value="1"/>
</dbReference>
<dbReference type="AlphaFoldDB" id="A0A934U640"/>
<gene>
    <name evidence="2" type="ORF">JGU71_24315</name>
</gene>
<feature type="domain" description="Mce/MlaD" evidence="1">
    <location>
        <begin position="22"/>
        <end position="102"/>
    </location>
</feature>
<keyword evidence="3" id="KW-1185">Reference proteome</keyword>
<dbReference type="EMBL" id="JAEMNV010000009">
    <property type="protein sequence ID" value="MBJ8342017.1"/>
    <property type="molecule type" value="Genomic_DNA"/>
</dbReference>
<evidence type="ECO:0000313" key="3">
    <source>
        <dbReference type="Proteomes" id="UP000655868"/>
    </source>
</evidence>
<accession>A0A934U640</accession>
<organism evidence="2 3">
    <name type="scientific">Antrihabitans stalagmiti</name>
    <dbReference type="NCBI Taxonomy" id="2799499"/>
    <lineage>
        <taxon>Bacteria</taxon>
        <taxon>Bacillati</taxon>
        <taxon>Actinomycetota</taxon>
        <taxon>Actinomycetes</taxon>
        <taxon>Mycobacteriales</taxon>
        <taxon>Nocardiaceae</taxon>
        <taxon>Antrihabitans</taxon>
    </lineage>
</organism>
<dbReference type="PANTHER" id="PTHR33371">
    <property type="entry name" value="INTERMEMBRANE PHOSPHOLIPID TRANSPORT SYSTEM BINDING PROTEIN MLAD-RELATED"/>
    <property type="match status" value="1"/>
</dbReference>
<dbReference type="GO" id="GO:0005576">
    <property type="term" value="C:extracellular region"/>
    <property type="evidence" value="ECO:0007669"/>
    <property type="project" value="TreeGrafter"/>
</dbReference>
<reference evidence="2" key="1">
    <citation type="submission" date="2020-12" db="EMBL/GenBank/DDBJ databases">
        <title>Antrihabitans popcorni sp. nov. and Antrihabitans auranticaus sp. nov., isolated from a larva cave.</title>
        <authorList>
            <person name="Lee S.D."/>
            <person name="Kim I.S."/>
        </authorList>
    </citation>
    <scope>NUCLEOTIDE SEQUENCE</scope>
    <source>
        <strain evidence="2">YC3-6</strain>
    </source>
</reference>
<name>A0A934U640_9NOCA</name>
<evidence type="ECO:0000259" key="1">
    <source>
        <dbReference type="Pfam" id="PF02470"/>
    </source>
</evidence>
<dbReference type="Pfam" id="PF02470">
    <property type="entry name" value="MlaD"/>
    <property type="match status" value="1"/>
</dbReference>
<dbReference type="InterPro" id="IPR003399">
    <property type="entry name" value="Mce/MlaD"/>
</dbReference>
<proteinExistence type="predicted"/>
<evidence type="ECO:0000313" key="2">
    <source>
        <dbReference type="EMBL" id="MBJ8342017.1"/>
    </source>
</evidence>
<protein>
    <submittedName>
        <fullName evidence="2">MCE family protein</fullName>
    </submittedName>
</protein>
<comment type="caution">
    <text evidence="2">The sequence shown here is derived from an EMBL/GenBank/DDBJ whole genome shotgun (WGS) entry which is preliminary data.</text>
</comment>
<sequence length="337" mass="35243">MLAGCGVDPAALSLPGSKAGGPTYTIHIEFANALNLPSRARVVANGDHVGDLAGLTVADPTSARPGSVVADVEIQQGVIVPSSTTAQLRQDTILGDIYISLDIPADADRRDRIEPGGTIPLEKTEAALQVEDVLAGLATFVSGGAIRSAQDAITRVNAALPADPAETARIADILKRDVVDVAANQEDLDAFIAAIDTNARLIIDNREQLDQILTPTGVVDITEIARSLIGVIGVIGALGGIVHALEWIAPLATEGDAAARAFLPMLLNTGRPLNLSAPSNLNRITAFIRDKLIPWAERPTVNIHGIRTETASSAQPVSSEDQVDQVLATLRMIGVVR</sequence>
<dbReference type="Proteomes" id="UP000655868">
    <property type="component" value="Unassembled WGS sequence"/>
</dbReference>
<dbReference type="InterPro" id="IPR052336">
    <property type="entry name" value="MlaD_Phospholipid_Transporter"/>
</dbReference>